<dbReference type="Proteomes" id="UP000033647">
    <property type="component" value="Unassembled WGS sequence"/>
</dbReference>
<dbReference type="AlphaFoldDB" id="A0A0F4GGA5"/>
<gene>
    <name evidence="1" type="ORF">TI39_contig623g00007</name>
</gene>
<dbReference type="EMBL" id="LAFY01000615">
    <property type="protein sequence ID" value="KJX96464.1"/>
    <property type="molecule type" value="Genomic_DNA"/>
</dbReference>
<evidence type="ECO:0000313" key="2">
    <source>
        <dbReference type="Proteomes" id="UP000033647"/>
    </source>
</evidence>
<accession>A0A0F4GGA5</accession>
<comment type="caution">
    <text evidence="1">The sequence shown here is derived from an EMBL/GenBank/DDBJ whole genome shotgun (WGS) entry which is preliminary data.</text>
</comment>
<evidence type="ECO:0000313" key="1">
    <source>
        <dbReference type="EMBL" id="KJX96464.1"/>
    </source>
</evidence>
<reference evidence="1 2" key="1">
    <citation type="submission" date="2015-03" db="EMBL/GenBank/DDBJ databases">
        <title>RNA-seq based gene annotation and comparative genomics of four Zymoseptoria species reveal species-specific pathogenicity related genes and transposable element activity.</title>
        <authorList>
            <person name="Grandaubert J."/>
            <person name="Bhattacharyya A."/>
            <person name="Stukenbrock E.H."/>
        </authorList>
    </citation>
    <scope>NUCLEOTIDE SEQUENCE [LARGE SCALE GENOMIC DNA]</scope>
    <source>
        <strain evidence="1 2">Zb18110</strain>
    </source>
</reference>
<name>A0A0F4GGA5_9PEZI</name>
<sequence length="103" mass="11360">MQRSIEHQLQARVGALEAEVKNLRMMMTHQILQVVPEAISLTSTLQSLRTAPIASMAIEVNDNNNKAFFASVKNPTSMYLAVASLFESQLEHLATAKNFAADD</sequence>
<keyword evidence="2" id="KW-1185">Reference proteome</keyword>
<protein>
    <submittedName>
        <fullName evidence="1">Uncharacterized protein</fullName>
    </submittedName>
</protein>
<organism evidence="1 2">
    <name type="scientific">Zymoseptoria brevis</name>
    <dbReference type="NCBI Taxonomy" id="1047168"/>
    <lineage>
        <taxon>Eukaryota</taxon>
        <taxon>Fungi</taxon>
        <taxon>Dikarya</taxon>
        <taxon>Ascomycota</taxon>
        <taxon>Pezizomycotina</taxon>
        <taxon>Dothideomycetes</taxon>
        <taxon>Dothideomycetidae</taxon>
        <taxon>Mycosphaerellales</taxon>
        <taxon>Mycosphaerellaceae</taxon>
        <taxon>Zymoseptoria</taxon>
    </lineage>
</organism>
<proteinExistence type="predicted"/>